<dbReference type="STRING" id="1441095.AM592_08000"/>
<dbReference type="OrthoDB" id="2912260at2"/>
<dbReference type="PATRIC" id="fig|1441095.3.peg.1759"/>
<organism evidence="1 2">
    <name type="scientific">Bacillus gobiensis</name>
    <dbReference type="NCBI Taxonomy" id="1441095"/>
    <lineage>
        <taxon>Bacteria</taxon>
        <taxon>Bacillati</taxon>
        <taxon>Bacillota</taxon>
        <taxon>Bacilli</taxon>
        <taxon>Bacillales</taxon>
        <taxon>Bacillaceae</taxon>
        <taxon>Bacillus</taxon>
    </lineage>
</organism>
<dbReference type="RefSeq" id="WP_053603305.1">
    <property type="nucleotide sequence ID" value="NZ_CP012600.1"/>
</dbReference>
<proteinExistence type="predicted"/>
<evidence type="ECO:0000313" key="1">
    <source>
        <dbReference type="EMBL" id="ALC81547.1"/>
    </source>
</evidence>
<dbReference type="AlphaFoldDB" id="A0A0M4FQP2"/>
<evidence type="ECO:0000313" key="2">
    <source>
        <dbReference type="Proteomes" id="UP000067625"/>
    </source>
</evidence>
<dbReference type="EMBL" id="CP012600">
    <property type="protein sequence ID" value="ALC81547.1"/>
    <property type="molecule type" value="Genomic_DNA"/>
</dbReference>
<name>A0A0M4FQP2_9BACI</name>
<accession>A0A0M4FQP2</accession>
<keyword evidence="2" id="KW-1185">Reference proteome</keyword>
<sequence length="119" mass="13321">MDWLEERKELERQLIDAKQVVMRYEGALKLYRSVTDSEYQQALKDVYTLYTAIHNGNHDAGKPADPYEGMSVSELRSIYDEKAAEYKGGAGSTRQAAELLSIDTRIQALESAEAGGETD</sequence>
<dbReference type="Proteomes" id="UP000067625">
    <property type="component" value="Chromosome"/>
</dbReference>
<gene>
    <name evidence="1" type="ORF">AM592_08000</name>
</gene>
<protein>
    <submittedName>
        <fullName evidence="1">Uncharacterized protein</fullName>
    </submittedName>
</protein>
<reference evidence="1 2" key="2">
    <citation type="journal article" date="2016" name="Int. J. Syst. Evol. Microbiol.">
        <title>Bacillus gobiensis sp. nov., isolated from a soil sample.</title>
        <authorList>
            <person name="Liu B."/>
            <person name="Liu G.H."/>
            <person name="Cetin S."/>
            <person name="Schumann P."/>
            <person name="Pan Z.Z."/>
            <person name="Chen Q.Q."/>
        </authorList>
    </citation>
    <scope>NUCLEOTIDE SEQUENCE [LARGE SCALE GENOMIC DNA]</scope>
    <source>
        <strain evidence="1 2">FJAT-4402</strain>
    </source>
</reference>
<reference evidence="2" key="1">
    <citation type="submission" date="2015-08" db="EMBL/GenBank/DDBJ databases">
        <title>Genome sequencing project for genomic taxonomy and phylogenomics of Bacillus-like bacteria.</title>
        <authorList>
            <person name="Liu B."/>
            <person name="Wang J."/>
            <person name="Zhu Y."/>
            <person name="Liu G."/>
            <person name="Chen Q."/>
            <person name="Chen Z."/>
            <person name="Lan J."/>
            <person name="Che J."/>
            <person name="Ge C."/>
            <person name="Shi H."/>
            <person name="Pan Z."/>
            <person name="Liu X."/>
        </authorList>
    </citation>
    <scope>NUCLEOTIDE SEQUENCE [LARGE SCALE GENOMIC DNA]</scope>
    <source>
        <strain evidence="2">FJAT-4402</strain>
    </source>
</reference>